<dbReference type="GO" id="GO:0043138">
    <property type="term" value="F:3'-5' DNA helicase activity"/>
    <property type="evidence" value="ECO:0007669"/>
    <property type="project" value="UniProtKB-EC"/>
</dbReference>
<dbReference type="Pfam" id="PF19833">
    <property type="entry name" value="RecG_dom3_C"/>
    <property type="match status" value="1"/>
</dbReference>
<dbReference type="SUPFAM" id="SSF50249">
    <property type="entry name" value="Nucleic acid-binding proteins"/>
    <property type="match status" value="1"/>
</dbReference>
<evidence type="ECO:0000256" key="14">
    <source>
        <dbReference type="ARBA" id="ARBA00048988"/>
    </source>
</evidence>
<gene>
    <name evidence="18" type="primary">recG</name>
    <name evidence="18" type="ORF">H9846_03700</name>
</gene>
<evidence type="ECO:0000256" key="7">
    <source>
        <dbReference type="ARBA" id="ARBA00022840"/>
    </source>
</evidence>
<evidence type="ECO:0000256" key="6">
    <source>
        <dbReference type="ARBA" id="ARBA00022806"/>
    </source>
</evidence>
<feature type="domain" description="Helicase C-terminal" evidence="17">
    <location>
        <begin position="449"/>
        <end position="610"/>
    </location>
</feature>
<evidence type="ECO:0000259" key="17">
    <source>
        <dbReference type="PROSITE" id="PS51194"/>
    </source>
</evidence>
<dbReference type="GO" id="GO:0005524">
    <property type="term" value="F:ATP binding"/>
    <property type="evidence" value="ECO:0007669"/>
    <property type="project" value="UniProtKB-KW"/>
</dbReference>
<keyword evidence="7 15" id="KW-0067">ATP-binding</keyword>
<dbReference type="Proteomes" id="UP000886751">
    <property type="component" value="Unassembled WGS sequence"/>
</dbReference>
<dbReference type="InterPro" id="IPR012340">
    <property type="entry name" value="NA-bd_OB-fold"/>
</dbReference>
<dbReference type="Pfam" id="PF00271">
    <property type="entry name" value="Helicase_C"/>
    <property type="match status" value="1"/>
</dbReference>
<keyword evidence="6 15" id="KW-0347">Helicase</keyword>
<proteinExistence type="inferred from homology"/>
<dbReference type="PANTHER" id="PTHR47964">
    <property type="entry name" value="ATP-DEPENDENT DNA HELICASE HOMOLOG RECG, CHLOROPLASTIC"/>
    <property type="match status" value="1"/>
</dbReference>
<evidence type="ECO:0000256" key="10">
    <source>
        <dbReference type="ARBA" id="ARBA00023204"/>
    </source>
</evidence>
<name>A0A9D1Y369_9FIRM</name>
<keyword evidence="5 15" id="KW-0378">Hydrolase</keyword>
<dbReference type="NCBIfam" id="TIGR00643">
    <property type="entry name" value="recG"/>
    <property type="match status" value="1"/>
</dbReference>
<dbReference type="GO" id="GO:0016787">
    <property type="term" value="F:hydrolase activity"/>
    <property type="evidence" value="ECO:0007669"/>
    <property type="project" value="UniProtKB-KW"/>
</dbReference>
<feature type="domain" description="Helicase ATP-binding" evidence="16">
    <location>
        <begin position="269"/>
        <end position="430"/>
    </location>
</feature>
<evidence type="ECO:0000256" key="15">
    <source>
        <dbReference type="RuleBase" id="RU363016"/>
    </source>
</evidence>
<reference evidence="18" key="2">
    <citation type="submission" date="2021-04" db="EMBL/GenBank/DDBJ databases">
        <authorList>
            <person name="Gilroy R."/>
        </authorList>
    </citation>
    <scope>NUCLEOTIDE SEQUENCE</scope>
    <source>
        <strain evidence="18">ChiHecec2B26-7398</strain>
    </source>
</reference>
<dbReference type="InterPro" id="IPR045562">
    <property type="entry name" value="RecG_dom3_C"/>
</dbReference>
<organism evidence="18 19">
    <name type="scientific">Candidatus Gemmiger excrementipullorum</name>
    <dbReference type="NCBI Taxonomy" id="2838610"/>
    <lineage>
        <taxon>Bacteria</taxon>
        <taxon>Bacillati</taxon>
        <taxon>Bacillota</taxon>
        <taxon>Clostridia</taxon>
        <taxon>Eubacteriales</taxon>
        <taxon>Gemmiger</taxon>
    </lineage>
</organism>
<dbReference type="InterPro" id="IPR001650">
    <property type="entry name" value="Helicase_C-like"/>
</dbReference>
<dbReference type="NCBIfam" id="NF008168">
    <property type="entry name" value="PRK10917.2-2"/>
    <property type="match status" value="1"/>
</dbReference>
<evidence type="ECO:0000259" key="16">
    <source>
        <dbReference type="PROSITE" id="PS51192"/>
    </source>
</evidence>
<evidence type="ECO:0000313" key="18">
    <source>
        <dbReference type="EMBL" id="HIX94545.1"/>
    </source>
</evidence>
<dbReference type="Gene3D" id="3.40.50.300">
    <property type="entry name" value="P-loop containing nucleotide triphosphate hydrolases"/>
    <property type="match status" value="2"/>
</dbReference>
<dbReference type="InterPro" id="IPR004609">
    <property type="entry name" value="ATP-dep_DNA_helicase_RecG"/>
</dbReference>
<evidence type="ECO:0000256" key="11">
    <source>
        <dbReference type="ARBA" id="ARBA00023235"/>
    </source>
</evidence>
<evidence type="ECO:0000256" key="2">
    <source>
        <dbReference type="ARBA" id="ARBA00017846"/>
    </source>
</evidence>
<keyword evidence="8" id="KW-0238">DNA-binding</keyword>
<keyword evidence="11" id="KW-0413">Isomerase</keyword>
<dbReference type="GO" id="GO:0006281">
    <property type="term" value="P:DNA repair"/>
    <property type="evidence" value="ECO:0007669"/>
    <property type="project" value="UniProtKB-UniRule"/>
</dbReference>
<accession>A0A9D1Y369</accession>
<keyword evidence="4 15" id="KW-0227">DNA damage</keyword>
<dbReference type="Pfam" id="PF00270">
    <property type="entry name" value="DEAD"/>
    <property type="match status" value="1"/>
</dbReference>
<dbReference type="EMBL" id="DXEI01000056">
    <property type="protein sequence ID" value="HIX94545.1"/>
    <property type="molecule type" value="Genomic_DNA"/>
</dbReference>
<dbReference type="PANTHER" id="PTHR47964:SF1">
    <property type="entry name" value="ATP-DEPENDENT DNA HELICASE HOMOLOG RECG, CHLOROPLASTIC"/>
    <property type="match status" value="1"/>
</dbReference>
<dbReference type="InterPro" id="IPR033454">
    <property type="entry name" value="RecG_wedge"/>
</dbReference>
<keyword evidence="3 15" id="KW-0547">Nucleotide-binding</keyword>
<dbReference type="AlphaFoldDB" id="A0A9D1Y369"/>
<dbReference type="NCBIfam" id="NF008165">
    <property type="entry name" value="PRK10917.1-3"/>
    <property type="match status" value="1"/>
</dbReference>
<keyword evidence="10 15" id="KW-0234">DNA repair</keyword>
<dbReference type="PROSITE" id="PS51192">
    <property type="entry name" value="HELICASE_ATP_BIND_1"/>
    <property type="match status" value="1"/>
</dbReference>
<dbReference type="SMART" id="SM00490">
    <property type="entry name" value="HELICc"/>
    <property type="match status" value="1"/>
</dbReference>
<evidence type="ECO:0000256" key="3">
    <source>
        <dbReference type="ARBA" id="ARBA00022741"/>
    </source>
</evidence>
<comment type="similarity">
    <text evidence="1 15">Belongs to the helicase family. RecG subfamily.</text>
</comment>
<evidence type="ECO:0000256" key="13">
    <source>
        <dbReference type="ARBA" id="ARBA00034808"/>
    </source>
</evidence>
<dbReference type="InterPro" id="IPR014001">
    <property type="entry name" value="Helicase_ATP-bd"/>
</dbReference>
<evidence type="ECO:0000256" key="4">
    <source>
        <dbReference type="ARBA" id="ARBA00022763"/>
    </source>
</evidence>
<sequence length="680" mass="73887">MPTLDSSVQYLKGVGPAFAKKFAKLGIVTVRDLLLCYPRKYIDYTQPYAIAEAPYDTDCCVKATVLQKEPPRRIKGGRLLHRVLAADDSGVLALSWFNAAYAAEKLVVGQSYFFEGRIGGALTHRELLHPLVRTEAQVAASPFVPVYPGTEGLPAARHANCAQAALAYVDELPDPLPPALLTRYRMPGKAQAVRAMHAPRDAADLAAARRRLIFEELYLLQIGIFLLRSHGRRATSAPMRPLDLGPFWRSLPYAPTGAQRRATEEITCDLCAAAPMNRLLQGDVGSGKTLVAAAAIWFAAQNGWQSAMLAPTEILARQHAATLADRLEPFGINVTLLVGGMKASEKRIALGAIADGRAGLVVGTHAVLTDSVVFKNLGLAIVDEQHRFGVRQRGLLAGKAQSPHLLVMSATPIPRTLGLLLYGDLDISVLDELPPGRKPVKTWFITGKKRRDMYGFLDKQIAAGHQVYIVCPAIEENELDAGMQAVKQYYAETVCPLLPHRRIGLLHGKMKPKEKDAVMQQFKAGELDVLVSTTVIEVGVDVPNATVMVIENAERFGLSALHQLRGRVGRGAADSCCILISDNGSDSVRERLRFLCRTADGFAVAKYDLETRGPGDFFGQAQHGLPTLRVADLVQDTRTLRVAQDEAKALLAQDPNLADPAHKALSDEVERLFATAGAMN</sequence>
<comment type="catalytic activity">
    <reaction evidence="14 15">
        <text>ATP + H2O = ADP + phosphate + H(+)</text>
        <dbReference type="Rhea" id="RHEA:13065"/>
        <dbReference type="ChEBI" id="CHEBI:15377"/>
        <dbReference type="ChEBI" id="CHEBI:15378"/>
        <dbReference type="ChEBI" id="CHEBI:30616"/>
        <dbReference type="ChEBI" id="CHEBI:43474"/>
        <dbReference type="ChEBI" id="CHEBI:456216"/>
        <dbReference type="EC" id="5.6.2.4"/>
    </reaction>
</comment>
<dbReference type="EC" id="5.6.2.4" evidence="13 15"/>
<dbReference type="SMART" id="SM00487">
    <property type="entry name" value="DEXDc"/>
    <property type="match status" value="1"/>
</dbReference>
<evidence type="ECO:0000256" key="9">
    <source>
        <dbReference type="ARBA" id="ARBA00023172"/>
    </source>
</evidence>
<comment type="function">
    <text evidence="15">Plays a critical role in recombination and DNA repair. Helps process Holliday junction intermediates to mature products by catalyzing branch migration. Has replication fork regression activity, unwinds stalled or blocked replication forks to make a HJ that can be resolved. Has a DNA unwinding activity characteristic of a DNA helicase with 3'-5' polarity.</text>
</comment>
<protein>
    <recommendedName>
        <fullName evidence="2 15">ATP-dependent DNA helicase RecG</fullName>
        <ecNumber evidence="13 15">5.6.2.4</ecNumber>
    </recommendedName>
</protein>
<evidence type="ECO:0000313" key="19">
    <source>
        <dbReference type="Proteomes" id="UP000886751"/>
    </source>
</evidence>
<comment type="caution">
    <text evidence="18">The sequence shown here is derived from an EMBL/GenBank/DDBJ whole genome shotgun (WGS) entry which is preliminary data.</text>
</comment>
<evidence type="ECO:0000256" key="1">
    <source>
        <dbReference type="ARBA" id="ARBA00007504"/>
    </source>
</evidence>
<reference evidence="18" key="1">
    <citation type="journal article" date="2021" name="PeerJ">
        <title>Extensive microbial diversity within the chicken gut microbiome revealed by metagenomics and culture.</title>
        <authorList>
            <person name="Gilroy R."/>
            <person name="Ravi A."/>
            <person name="Getino M."/>
            <person name="Pursley I."/>
            <person name="Horton D.L."/>
            <person name="Alikhan N.F."/>
            <person name="Baker D."/>
            <person name="Gharbi K."/>
            <person name="Hall N."/>
            <person name="Watson M."/>
            <person name="Adriaenssens E.M."/>
            <person name="Foster-Nyarko E."/>
            <person name="Jarju S."/>
            <person name="Secka A."/>
            <person name="Antonio M."/>
            <person name="Oren A."/>
            <person name="Chaudhuri R.R."/>
            <person name="La Ragione R."/>
            <person name="Hildebrand F."/>
            <person name="Pallen M.J."/>
        </authorList>
    </citation>
    <scope>NUCLEOTIDE SEQUENCE</scope>
    <source>
        <strain evidence="18">ChiHecec2B26-7398</strain>
    </source>
</reference>
<dbReference type="GO" id="GO:0006310">
    <property type="term" value="P:DNA recombination"/>
    <property type="evidence" value="ECO:0007669"/>
    <property type="project" value="UniProtKB-UniRule"/>
</dbReference>
<evidence type="ECO:0000256" key="5">
    <source>
        <dbReference type="ARBA" id="ARBA00022801"/>
    </source>
</evidence>
<dbReference type="GO" id="GO:0003677">
    <property type="term" value="F:DNA binding"/>
    <property type="evidence" value="ECO:0007669"/>
    <property type="project" value="UniProtKB-KW"/>
</dbReference>
<comment type="catalytic activity">
    <reaction evidence="12 15">
        <text>Couples ATP hydrolysis with the unwinding of duplex DNA by translocating in the 3'-5' direction.</text>
        <dbReference type="EC" id="5.6.2.4"/>
    </reaction>
</comment>
<dbReference type="CDD" id="cd04488">
    <property type="entry name" value="RecG_wedge_OBF"/>
    <property type="match status" value="1"/>
</dbReference>
<evidence type="ECO:0000256" key="8">
    <source>
        <dbReference type="ARBA" id="ARBA00023125"/>
    </source>
</evidence>
<dbReference type="SUPFAM" id="SSF52540">
    <property type="entry name" value="P-loop containing nucleoside triphosphate hydrolases"/>
    <property type="match status" value="2"/>
</dbReference>
<dbReference type="InterPro" id="IPR027417">
    <property type="entry name" value="P-loop_NTPase"/>
</dbReference>
<evidence type="ECO:0000256" key="12">
    <source>
        <dbReference type="ARBA" id="ARBA00034617"/>
    </source>
</evidence>
<keyword evidence="9 15" id="KW-0233">DNA recombination</keyword>
<dbReference type="InterPro" id="IPR011545">
    <property type="entry name" value="DEAD/DEAH_box_helicase_dom"/>
</dbReference>
<dbReference type="InterPro" id="IPR047112">
    <property type="entry name" value="RecG/Mfd"/>
</dbReference>
<dbReference type="PROSITE" id="PS51194">
    <property type="entry name" value="HELICASE_CTER"/>
    <property type="match status" value="1"/>
</dbReference>
<dbReference type="Pfam" id="PF17191">
    <property type="entry name" value="RecG_wedge"/>
    <property type="match status" value="1"/>
</dbReference>
<dbReference type="Gene3D" id="2.40.50.140">
    <property type="entry name" value="Nucleic acid-binding proteins"/>
    <property type="match status" value="1"/>
</dbReference>